<evidence type="ECO:0000313" key="1">
    <source>
        <dbReference type="EMBL" id="POH73078.1"/>
    </source>
</evidence>
<comment type="caution">
    <text evidence="1">The sequence shown here is derived from an EMBL/GenBank/DDBJ whole genome shotgun (WGS) entry which is preliminary data.</text>
</comment>
<organism evidence="1 2">
    <name type="scientific">Arthrobacter glacialis</name>
    <dbReference type="NCBI Taxonomy" id="1664"/>
    <lineage>
        <taxon>Bacteria</taxon>
        <taxon>Bacillati</taxon>
        <taxon>Actinomycetota</taxon>
        <taxon>Actinomycetes</taxon>
        <taxon>Micrococcales</taxon>
        <taxon>Micrococcaceae</taxon>
        <taxon>Arthrobacter</taxon>
    </lineage>
</organism>
<evidence type="ECO:0008006" key="3">
    <source>
        <dbReference type="Google" id="ProtNLM"/>
    </source>
</evidence>
<name>A0A2S3ZV16_ARTGL</name>
<sequence length="75" mass="8431">MAVIRSLKLGVSSVREHQTEVDATYQFVDSHDGTRLLHLATYGSDSRKSEPKVSQVIQLDRQFALELAAIIAREF</sequence>
<protein>
    <recommendedName>
        <fullName evidence="3">Methionyl-tRNA formyltransferase</fullName>
    </recommendedName>
</protein>
<dbReference type="AlphaFoldDB" id="A0A2S3ZV16"/>
<accession>A0A2S3ZV16</accession>
<dbReference type="RefSeq" id="WP_103466170.1">
    <property type="nucleotide sequence ID" value="NZ_PPXC01000009.1"/>
</dbReference>
<reference evidence="1 2" key="1">
    <citation type="submission" date="2018-01" db="EMBL/GenBank/DDBJ databases">
        <title>Arthrobacter sp. nov., from glaciers in China.</title>
        <authorList>
            <person name="Liu Q."/>
            <person name="Xin Y.-H."/>
        </authorList>
    </citation>
    <scope>NUCLEOTIDE SEQUENCE [LARGE SCALE GENOMIC DNA]</scope>
    <source>
        <strain evidence="1 2">HLT2-12-2</strain>
    </source>
</reference>
<gene>
    <name evidence="1" type="ORF">CVS27_13035</name>
</gene>
<evidence type="ECO:0000313" key="2">
    <source>
        <dbReference type="Proteomes" id="UP000237061"/>
    </source>
</evidence>
<dbReference type="EMBL" id="PPXC01000009">
    <property type="protein sequence ID" value="POH73078.1"/>
    <property type="molecule type" value="Genomic_DNA"/>
</dbReference>
<keyword evidence="2" id="KW-1185">Reference proteome</keyword>
<dbReference type="Proteomes" id="UP000237061">
    <property type="component" value="Unassembled WGS sequence"/>
</dbReference>
<proteinExistence type="predicted"/>